<dbReference type="GeneID" id="46911284"/>
<feature type="signal peptide" evidence="1">
    <location>
        <begin position="1"/>
        <end position="20"/>
    </location>
</feature>
<reference evidence="3" key="1">
    <citation type="submission" date="2016-10" db="EMBL/GenBank/DDBJ databases">
        <title>Pseudomonas frederiksbergensis ERGS4:02 complete genome.</title>
        <authorList>
            <person name="Kumar R."/>
            <person name="Acharya V."/>
            <person name="Singh D."/>
        </authorList>
    </citation>
    <scope>NUCLEOTIDE SEQUENCE [LARGE SCALE GENOMIC DNA]</scope>
    <source>
        <strain evidence="3">ERGS4:02</strain>
    </source>
</reference>
<feature type="chain" id="PRO_5009611055" description="Lipoprotein" evidence="1">
    <location>
        <begin position="21"/>
        <end position="66"/>
    </location>
</feature>
<organism evidence="2 3">
    <name type="scientific">Pseudomonas frederiksbergensis</name>
    <dbReference type="NCBI Taxonomy" id="104087"/>
    <lineage>
        <taxon>Bacteria</taxon>
        <taxon>Pseudomonadati</taxon>
        <taxon>Pseudomonadota</taxon>
        <taxon>Gammaproteobacteria</taxon>
        <taxon>Pseudomonadales</taxon>
        <taxon>Pseudomonadaceae</taxon>
        <taxon>Pseudomonas</taxon>
    </lineage>
</organism>
<evidence type="ECO:0008006" key="4">
    <source>
        <dbReference type="Google" id="ProtNLM"/>
    </source>
</evidence>
<evidence type="ECO:0000313" key="3">
    <source>
        <dbReference type="Proteomes" id="UP000182567"/>
    </source>
</evidence>
<dbReference type="RefSeq" id="WP_071554845.1">
    <property type="nucleotide sequence ID" value="NZ_CP017886.1"/>
</dbReference>
<evidence type="ECO:0000313" key="2">
    <source>
        <dbReference type="EMBL" id="APC18562.1"/>
    </source>
</evidence>
<sequence length="66" mass="7325">MRLNLFGSTFAALMASLAGACRWVSTSTAAGTWISPNVMPPYRHGKTGIAAARKSRNRLRHQHWRT</sequence>
<dbReference type="OrthoDB" id="9957440at2"/>
<name>A0A1J0EQY3_9PSED</name>
<evidence type="ECO:0000256" key="1">
    <source>
        <dbReference type="SAM" id="SignalP"/>
    </source>
</evidence>
<accession>A0A1J0EQY3</accession>
<protein>
    <recommendedName>
        <fullName evidence="4">Lipoprotein</fullName>
    </recommendedName>
</protein>
<dbReference type="PROSITE" id="PS51257">
    <property type="entry name" value="PROKAR_LIPOPROTEIN"/>
    <property type="match status" value="1"/>
</dbReference>
<dbReference type="EMBL" id="CP017886">
    <property type="protein sequence ID" value="APC18562.1"/>
    <property type="molecule type" value="Genomic_DNA"/>
</dbReference>
<dbReference type="Proteomes" id="UP000182567">
    <property type="component" value="Chromosome"/>
</dbReference>
<proteinExistence type="predicted"/>
<dbReference type="AlphaFoldDB" id="A0A1J0EQY3"/>
<keyword evidence="1" id="KW-0732">Signal</keyword>
<gene>
    <name evidence="2" type="ORF">BLL42_23665</name>
</gene>